<sequence length="259" mass="29037">MWLLLNRELSTTSILEPQPVAYAEDPNKAAENLSKNFGLPIDGPVDGLIDGSRPAVYPTSKRLRTLTAGDVSFKLTTPRTSALAALAEGSSFPRSDQLIRDDKLRVAFELYGAYFTESSNNARFLTLVMSLEAMAIGTARPTLVLELLDSWKKQVEQILSERQLSPEEVASLESLNRELLFRREDSIRRQIYNLVLSTLQSANDADAERLAQRAKRLYDLRSELVHEGRLPEETLTMAVSDAKPLVQRLLRVRYLACVS</sequence>
<name>A0A7C4RQG6_9BACT</name>
<comment type="caution">
    <text evidence="1">The sequence shown here is derived from an EMBL/GenBank/DDBJ whole genome shotgun (WGS) entry which is preliminary data.</text>
</comment>
<reference evidence="1" key="1">
    <citation type="journal article" date="2020" name="mSystems">
        <title>Genome- and Community-Level Interaction Insights into Carbon Utilization and Element Cycling Functions of Hydrothermarchaeota in Hydrothermal Sediment.</title>
        <authorList>
            <person name="Zhou Z."/>
            <person name="Liu Y."/>
            <person name="Xu W."/>
            <person name="Pan J."/>
            <person name="Luo Z.H."/>
            <person name="Li M."/>
        </authorList>
    </citation>
    <scope>NUCLEOTIDE SEQUENCE [LARGE SCALE GENOMIC DNA]</scope>
    <source>
        <strain evidence="1">SpSt-477</strain>
    </source>
</reference>
<proteinExistence type="predicted"/>
<organism evidence="1">
    <name type="scientific">Desulfatirhabdium butyrativorans</name>
    <dbReference type="NCBI Taxonomy" id="340467"/>
    <lineage>
        <taxon>Bacteria</taxon>
        <taxon>Pseudomonadati</taxon>
        <taxon>Thermodesulfobacteriota</taxon>
        <taxon>Desulfobacteria</taxon>
        <taxon>Desulfobacterales</taxon>
        <taxon>Desulfatirhabdiaceae</taxon>
        <taxon>Desulfatirhabdium</taxon>
    </lineage>
</organism>
<protein>
    <submittedName>
        <fullName evidence="1">Uncharacterized protein</fullName>
    </submittedName>
</protein>
<dbReference type="EMBL" id="DSUH01000121">
    <property type="protein sequence ID" value="HGU32251.1"/>
    <property type="molecule type" value="Genomic_DNA"/>
</dbReference>
<gene>
    <name evidence="1" type="ORF">ENS29_05285</name>
</gene>
<evidence type="ECO:0000313" key="1">
    <source>
        <dbReference type="EMBL" id="HGU32251.1"/>
    </source>
</evidence>
<dbReference type="AlphaFoldDB" id="A0A7C4RQG6"/>
<accession>A0A7C4RQG6</accession>